<evidence type="ECO:0000259" key="4">
    <source>
        <dbReference type="PROSITE" id="PS51379"/>
    </source>
</evidence>
<keyword evidence="2" id="KW-0408">Iron</keyword>
<dbReference type="PANTHER" id="PTHR42827">
    <property type="entry name" value="IRON-SULFUR CLUSTER-BINDING PROTEIN-RELATED"/>
    <property type="match status" value="1"/>
</dbReference>
<dbReference type="InterPro" id="IPR017896">
    <property type="entry name" value="4Fe4S_Fe-S-bd"/>
</dbReference>
<evidence type="ECO:0000313" key="5">
    <source>
        <dbReference type="EMBL" id="GAA0740186.1"/>
    </source>
</evidence>
<keyword evidence="6" id="KW-1185">Reference proteome</keyword>
<name>A0ABN1JHY7_9CLOT</name>
<organism evidence="5 6">
    <name type="scientific">Clostridium oceanicum</name>
    <dbReference type="NCBI Taxonomy" id="1543"/>
    <lineage>
        <taxon>Bacteria</taxon>
        <taxon>Bacillati</taxon>
        <taxon>Bacillota</taxon>
        <taxon>Clostridia</taxon>
        <taxon>Eubacteriales</taxon>
        <taxon>Clostridiaceae</taxon>
        <taxon>Clostridium</taxon>
    </lineage>
</organism>
<accession>A0ABN1JHY7</accession>
<dbReference type="SUPFAM" id="SSF46548">
    <property type="entry name" value="alpha-helical ferredoxin"/>
    <property type="match status" value="1"/>
</dbReference>
<dbReference type="RefSeq" id="WP_343761271.1">
    <property type="nucleotide sequence ID" value="NZ_BAAACG010000009.1"/>
</dbReference>
<comment type="caution">
    <text evidence="5">The sequence shown here is derived from an EMBL/GenBank/DDBJ whole genome shotgun (WGS) entry which is preliminary data.</text>
</comment>
<dbReference type="Proteomes" id="UP001501510">
    <property type="component" value="Unassembled WGS sequence"/>
</dbReference>
<dbReference type="PROSITE" id="PS00198">
    <property type="entry name" value="4FE4S_FER_1"/>
    <property type="match status" value="1"/>
</dbReference>
<evidence type="ECO:0000256" key="3">
    <source>
        <dbReference type="ARBA" id="ARBA00023014"/>
    </source>
</evidence>
<evidence type="ECO:0000256" key="1">
    <source>
        <dbReference type="ARBA" id="ARBA00022723"/>
    </source>
</evidence>
<dbReference type="PROSITE" id="PS51379">
    <property type="entry name" value="4FE4S_FER_2"/>
    <property type="match status" value="1"/>
</dbReference>
<keyword evidence="3" id="KW-0411">Iron-sulfur</keyword>
<sequence length="190" mass="20489">MLQVTNKDKNITEKIKNILNIFDKVGVTTKETMGNIPEKYDPGKLLKGFKSIIVFAEGKKKNSNDKMGGFSDYLGTISAQSEVIRYLDSLGYNSTVIEGTSKDLSLVKMGIEAGIGELSPVNSLVVKGFGLTTSLGAIITDAPLIGDKKVSGICIKCMKCLKVCPIRDVPYKKGDLDKCGCGKCRNICPV</sequence>
<proteinExistence type="predicted"/>
<evidence type="ECO:0000256" key="2">
    <source>
        <dbReference type="ARBA" id="ARBA00023004"/>
    </source>
</evidence>
<reference evidence="5 6" key="1">
    <citation type="journal article" date="2019" name="Int. J. Syst. Evol. Microbiol.">
        <title>The Global Catalogue of Microorganisms (GCM) 10K type strain sequencing project: providing services to taxonomists for standard genome sequencing and annotation.</title>
        <authorList>
            <consortium name="The Broad Institute Genomics Platform"/>
            <consortium name="The Broad Institute Genome Sequencing Center for Infectious Disease"/>
            <person name="Wu L."/>
            <person name="Ma J."/>
        </authorList>
    </citation>
    <scope>NUCLEOTIDE SEQUENCE [LARGE SCALE GENOMIC DNA]</scope>
    <source>
        <strain evidence="5 6">JCM 1407</strain>
    </source>
</reference>
<gene>
    <name evidence="5" type="ORF">GCM10008906_19860</name>
</gene>
<feature type="domain" description="4Fe-4S ferredoxin-type" evidence="4">
    <location>
        <begin position="141"/>
        <end position="174"/>
    </location>
</feature>
<keyword evidence="1" id="KW-0479">Metal-binding</keyword>
<dbReference type="EMBL" id="BAAACG010000009">
    <property type="protein sequence ID" value="GAA0740186.1"/>
    <property type="molecule type" value="Genomic_DNA"/>
</dbReference>
<evidence type="ECO:0000313" key="6">
    <source>
        <dbReference type="Proteomes" id="UP001501510"/>
    </source>
</evidence>
<dbReference type="InterPro" id="IPR017900">
    <property type="entry name" value="4Fe4S_Fe_S_CS"/>
</dbReference>
<protein>
    <submittedName>
        <fullName evidence="5">Epoxyqueuosine reductase</fullName>
    </submittedName>
</protein>
<dbReference type="PANTHER" id="PTHR42827:SF1">
    <property type="entry name" value="IRON-SULFUR CLUSTER-BINDING PROTEIN"/>
    <property type="match status" value="1"/>
</dbReference>